<evidence type="ECO:0000256" key="1">
    <source>
        <dbReference type="ARBA" id="ARBA00010872"/>
    </source>
</evidence>
<dbReference type="InterPro" id="IPR000246">
    <property type="entry name" value="Peptidase_T2"/>
</dbReference>
<dbReference type="PANTHER" id="PTHR10188">
    <property type="entry name" value="L-ASPARAGINASE"/>
    <property type="match status" value="1"/>
</dbReference>
<sequence length="170" mass="17250">MSFLASHLHIDGPIIKLLGPSFHGKYCGTQVSKPQGAVNVSPDPASSCGPYKPATNSLTTKQHQQRGGKFGGEGNHDTIGMIAIDNQGKIAAGTSTNGASHKIPGYVVNQGKIAAGTATNGAITKIPGRVGDSPIPGAGAYADGEVGAAAATGDGDVMMRFLPRSVLFRP</sequence>
<dbReference type="Pfam" id="PF01112">
    <property type="entry name" value="Asparaginase_2"/>
    <property type="match status" value="2"/>
</dbReference>
<protein>
    <submittedName>
        <fullName evidence="2">Uncharacterized protein</fullName>
    </submittedName>
</protein>
<name>A0ABN7PCA2_TIMPD</name>
<dbReference type="InterPro" id="IPR029055">
    <property type="entry name" value="Ntn_hydrolases_N"/>
</dbReference>
<dbReference type="Proteomes" id="UP001153148">
    <property type="component" value="Unassembled WGS sequence"/>
</dbReference>
<organism evidence="2 3">
    <name type="scientific">Timema podura</name>
    <name type="common">Walking stick</name>
    <dbReference type="NCBI Taxonomy" id="61482"/>
    <lineage>
        <taxon>Eukaryota</taxon>
        <taxon>Metazoa</taxon>
        <taxon>Ecdysozoa</taxon>
        <taxon>Arthropoda</taxon>
        <taxon>Hexapoda</taxon>
        <taxon>Insecta</taxon>
        <taxon>Pterygota</taxon>
        <taxon>Neoptera</taxon>
        <taxon>Polyneoptera</taxon>
        <taxon>Phasmatodea</taxon>
        <taxon>Timematodea</taxon>
        <taxon>Timematoidea</taxon>
        <taxon>Timematidae</taxon>
        <taxon>Timema</taxon>
    </lineage>
</organism>
<dbReference type="Gene3D" id="3.60.20.30">
    <property type="entry name" value="(Glycosyl)asparaginase"/>
    <property type="match status" value="2"/>
</dbReference>
<dbReference type="EMBL" id="CAJPIN010036391">
    <property type="protein sequence ID" value="CAG2064726.1"/>
    <property type="molecule type" value="Genomic_DNA"/>
</dbReference>
<evidence type="ECO:0000313" key="2">
    <source>
        <dbReference type="EMBL" id="CAG2064726.1"/>
    </source>
</evidence>
<gene>
    <name evidence="2" type="ORF">TPAB3V08_LOCUS11670</name>
</gene>
<dbReference type="PANTHER" id="PTHR10188:SF6">
    <property type="entry name" value="N(4)-(BETA-N-ACETYLGLUCOSAMINYL)-L-ASPARAGINASE"/>
    <property type="match status" value="1"/>
</dbReference>
<comment type="caution">
    <text evidence="2">The sequence shown here is derived from an EMBL/GenBank/DDBJ whole genome shotgun (WGS) entry which is preliminary data.</text>
</comment>
<comment type="similarity">
    <text evidence="1">Belongs to the Ntn-hydrolase family.</text>
</comment>
<feature type="non-terminal residue" evidence="2">
    <location>
        <position position="170"/>
    </location>
</feature>
<proteinExistence type="inferred from homology"/>
<evidence type="ECO:0000313" key="3">
    <source>
        <dbReference type="Proteomes" id="UP001153148"/>
    </source>
</evidence>
<reference evidence="2" key="1">
    <citation type="submission" date="2021-03" db="EMBL/GenBank/DDBJ databases">
        <authorList>
            <person name="Tran Van P."/>
        </authorList>
    </citation>
    <scope>NUCLEOTIDE SEQUENCE</scope>
</reference>
<keyword evidence="3" id="KW-1185">Reference proteome</keyword>
<dbReference type="SUPFAM" id="SSF56235">
    <property type="entry name" value="N-terminal nucleophile aminohydrolases (Ntn hydrolases)"/>
    <property type="match status" value="2"/>
</dbReference>
<accession>A0ABN7PCA2</accession>